<dbReference type="InterPro" id="IPR011333">
    <property type="entry name" value="SKP1/BTB/POZ_sf"/>
</dbReference>
<evidence type="ECO:0000313" key="2">
    <source>
        <dbReference type="EMBL" id="CRH02814.1"/>
    </source>
</evidence>
<protein>
    <recommendedName>
        <fullName evidence="1">Potassium channel tetramerisation-type BTB domain-containing protein</fullName>
    </recommendedName>
</protein>
<dbReference type="Proteomes" id="UP000220158">
    <property type="component" value="Chromosome 14"/>
</dbReference>
<dbReference type="PANTHER" id="PTHR14499:SF136">
    <property type="entry name" value="GH08630P"/>
    <property type="match status" value="1"/>
</dbReference>
<organism evidence="2 3">
    <name type="scientific">Plasmodium relictum</name>
    <dbReference type="NCBI Taxonomy" id="85471"/>
    <lineage>
        <taxon>Eukaryota</taxon>
        <taxon>Sar</taxon>
        <taxon>Alveolata</taxon>
        <taxon>Apicomplexa</taxon>
        <taxon>Aconoidasida</taxon>
        <taxon>Haemosporida</taxon>
        <taxon>Plasmodiidae</taxon>
        <taxon>Plasmodium</taxon>
        <taxon>Plasmodium (Haemamoeba)</taxon>
    </lineage>
</organism>
<dbReference type="AlphaFoldDB" id="A0A1J1HCJ2"/>
<dbReference type="RefSeq" id="XP_028535334.1">
    <property type="nucleotide sequence ID" value="XM_028679640.1"/>
</dbReference>
<dbReference type="Pfam" id="PF02214">
    <property type="entry name" value="BTB_2"/>
    <property type="match status" value="1"/>
</dbReference>
<dbReference type="SUPFAM" id="SSF54695">
    <property type="entry name" value="POZ domain"/>
    <property type="match status" value="1"/>
</dbReference>
<evidence type="ECO:0000259" key="1">
    <source>
        <dbReference type="Pfam" id="PF02214"/>
    </source>
</evidence>
<proteinExistence type="predicted"/>
<accession>A0A1J1HCJ2</accession>
<keyword evidence="3" id="KW-1185">Reference proteome</keyword>
<dbReference type="EMBL" id="LN835309">
    <property type="protein sequence ID" value="CRH02814.1"/>
    <property type="molecule type" value="Genomic_DNA"/>
</dbReference>
<dbReference type="OMA" id="YRNSRLC"/>
<dbReference type="CDD" id="cd18316">
    <property type="entry name" value="BTB_POZ_KCTD-like"/>
    <property type="match status" value="1"/>
</dbReference>
<dbReference type="PANTHER" id="PTHR14499">
    <property type="entry name" value="POTASSIUM CHANNEL TETRAMERIZATION DOMAIN-CONTAINING"/>
    <property type="match status" value="1"/>
</dbReference>
<dbReference type="GO" id="GO:0051260">
    <property type="term" value="P:protein homooligomerization"/>
    <property type="evidence" value="ECO:0007669"/>
    <property type="project" value="InterPro"/>
</dbReference>
<dbReference type="KEGG" id="prel:PRELSG_1454800"/>
<gene>
    <name evidence="2" type="ORF">PRELSG_1454800</name>
</gene>
<dbReference type="VEuPathDB" id="PlasmoDB:PRELSG_1454800"/>
<evidence type="ECO:0000313" key="3">
    <source>
        <dbReference type="Proteomes" id="UP000220158"/>
    </source>
</evidence>
<dbReference type="OrthoDB" id="2414723at2759"/>
<name>A0A1J1HCJ2_PLARL</name>
<dbReference type="GeneID" id="39738980"/>
<feature type="domain" description="Potassium channel tetramerisation-type BTB" evidence="1">
    <location>
        <begin position="10"/>
        <end position="92"/>
    </location>
</feature>
<sequence length="395" mass="46570">MDNLNRNDIIRINVGGKIYMTTLKLICQYKNSHLYEIVLGDFNKREIFIDRNGNRFEYILDFLRDGVLICENDINLLTRILIEAIYFKLFSLIKIIKKKIYLLYSNMDSNINKKIFRSIINSIEKKGKMKTSKLRKLTEDSSEYSKLKFFNTKKKKKHRINFQNSVSFINGLDKENNDLNECADGKVNEENIDTKNSSEIFKNRDEIMFDNYVNNESNKNNMNIKENEKIYSNSTLSLHNINTSDDYNITNNYVNKSENIYNKNSIYKNCLKENINKDNFISLENMKLKDIDSKYVSFSENNKIFLYNNNDSETFNGGEQVNENFGKFHFDIINKSYANNNNNNNNNNYKYNNMNRPQNHILIYSEIDDVEETSHFPIVSNINLGEQIFSTTVDF</sequence>
<dbReference type="Gene3D" id="3.30.710.10">
    <property type="entry name" value="Potassium Channel Kv1.1, Chain A"/>
    <property type="match status" value="1"/>
</dbReference>
<reference evidence="2 3" key="1">
    <citation type="submission" date="2015-04" db="EMBL/GenBank/DDBJ databases">
        <authorList>
            <consortium name="Pathogen Informatics"/>
        </authorList>
    </citation>
    <scope>NUCLEOTIDE SEQUENCE [LARGE SCALE GENOMIC DNA]</scope>
    <source>
        <strain evidence="2 3">SGS1</strain>
    </source>
</reference>
<dbReference type="InterPro" id="IPR003131">
    <property type="entry name" value="T1-type_BTB"/>
</dbReference>